<gene>
    <name evidence="1" type="ORF">DPMN_049314</name>
</gene>
<evidence type="ECO:0000313" key="1">
    <source>
        <dbReference type="EMBL" id="KAH3723524.1"/>
    </source>
</evidence>
<evidence type="ECO:0000313" key="2">
    <source>
        <dbReference type="Proteomes" id="UP000828390"/>
    </source>
</evidence>
<dbReference type="EMBL" id="JAIWYP010000012">
    <property type="protein sequence ID" value="KAH3723524.1"/>
    <property type="molecule type" value="Genomic_DNA"/>
</dbReference>
<reference evidence="1" key="1">
    <citation type="journal article" date="2019" name="bioRxiv">
        <title>The Genome of the Zebra Mussel, Dreissena polymorpha: A Resource for Invasive Species Research.</title>
        <authorList>
            <person name="McCartney M.A."/>
            <person name="Auch B."/>
            <person name="Kono T."/>
            <person name="Mallez S."/>
            <person name="Zhang Y."/>
            <person name="Obille A."/>
            <person name="Becker A."/>
            <person name="Abrahante J.E."/>
            <person name="Garbe J."/>
            <person name="Badalamenti J.P."/>
            <person name="Herman A."/>
            <person name="Mangelson H."/>
            <person name="Liachko I."/>
            <person name="Sullivan S."/>
            <person name="Sone E.D."/>
            <person name="Koren S."/>
            <person name="Silverstein K.A.T."/>
            <person name="Beckman K.B."/>
            <person name="Gohl D.M."/>
        </authorList>
    </citation>
    <scope>NUCLEOTIDE SEQUENCE</scope>
    <source>
        <strain evidence="1">Duluth1</strain>
        <tissue evidence="1">Whole animal</tissue>
    </source>
</reference>
<dbReference type="Proteomes" id="UP000828390">
    <property type="component" value="Unassembled WGS sequence"/>
</dbReference>
<sequence length="151" mass="17342">MWHIKQDFLEKCYKALFRQVHTPGTLNHLKTILHHTDVNGKVKGRFQPHFELLMLVGECMVTEQFLAFLQMDSVDSNVQHPLLTGLTEQSDDEQKQGLKSLIGDFNKSLWLWKSGLSRANQQTNNSSTAIRIHSKTKWRACFAKPSSCCQL</sequence>
<dbReference type="AlphaFoldDB" id="A0A9D4CF47"/>
<comment type="caution">
    <text evidence="1">The sequence shown here is derived from an EMBL/GenBank/DDBJ whole genome shotgun (WGS) entry which is preliminary data.</text>
</comment>
<organism evidence="1 2">
    <name type="scientific">Dreissena polymorpha</name>
    <name type="common">Zebra mussel</name>
    <name type="synonym">Mytilus polymorpha</name>
    <dbReference type="NCBI Taxonomy" id="45954"/>
    <lineage>
        <taxon>Eukaryota</taxon>
        <taxon>Metazoa</taxon>
        <taxon>Spiralia</taxon>
        <taxon>Lophotrochozoa</taxon>
        <taxon>Mollusca</taxon>
        <taxon>Bivalvia</taxon>
        <taxon>Autobranchia</taxon>
        <taxon>Heteroconchia</taxon>
        <taxon>Euheterodonta</taxon>
        <taxon>Imparidentia</taxon>
        <taxon>Neoheterodontei</taxon>
        <taxon>Myida</taxon>
        <taxon>Dreissenoidea</taxon>
        <taxon>Dreissenidae</taxon>
        <taxon>Dreissena</taxon>
    </lineage>
</organism>
<proteinExistence type="predicted"/>
<protein>
    <submittedName>
        <fullName evidence="1">Uncharacterized protein</fullName>
    </submittedName>
</protein>
<accession>A0A9D4CF47</accession>
<reference evidence="1" key="2">
    <citation type="submission" date="2020-11" db="EMBL/GenBank/DDBJ databases">
        <authorList>
            <person name="McCartney M.A."/>
            <person name="Auch B."/>
            <person name="Kono T."/>
            <person name="Mallez S."/>
            <person name="Becker A."/>
            <person name="Gohl D.M."/>
            <person name="Silverstein K.A.T."/>
            <person name="Koren S."/>
            <person name="Bechman K.B."/>
            <person name="Herman A."/>
            <person name="Abrahante J.E."/>
            <person name="Garbe J."/>
        </authorList>
    </citation>
    <scope>NUCLEOTIDE SEQUENCE</scope>
    <source>
        <strain evidence="1">Duluth1</strain>
        <tissue evidence="1">Whole animal</tissue>
    </source>
</reference>
<keyword evidence="2" id="KW-1185">Reference proteome</keyword>
<name>A0A9D4CF47_DREPO</name>